<comment type="caution">
    <text evidence="2">The sequence shown here is derived from an EMBL/GenBank/DDBJ whole genome shotgun (WGS) entry which is preliminary data.</text>
</comment>
<protein>
    <submittedName>
        <fullName evidence="2">GNAT family N-acetyltransferase</fullName>
        <ecNumber evidence="2">2.3.1.-</ecNumber>
    </submittedName>
</protein>
<evidence type="ECO:0000259" key="1">
    <source>
        <dbReference type="PROSITE" id="PS51186"/>
    </source>
</evidence>
<keyword evidence="2" id="KW-0012">Acyltransferase</keyword>
<dbReference type="InterPro" id="IPR000182">
    <property type="entry name" value="GNAT_dom"/>
</dbReference>
<accession>A0ABW2XBR3</accession>
<dbReference type="Pfam" id="PF12746">
    <property type="entry name" value="GNAT_acetyltran"/>
    <property type="match status" value="1"/>
</dbReference>
<evidence type="ECO:0000313" key="2">
    <source>
        <dbReference type="EMBL" id="MFD0629269.1"/>
    </source>
</evidence>
<dbReference type="Proteomes" id="UP001596915">
    <property type="component" value="Unassembled WGS sequence"/>
</dbReference>
<dbReference type="InterPro" id="IPR016181">
    <property type="entry name" value="Acyl_CoA_acyltransferase"/>
</dbReference>
<name>A0ABW2XBR3_9ACTN</name>
<sequence length="265" mass="28186">MIQLRPKSLSALAGCFPARTAGPATLVEHVLGTGIGSWWADSALQPQVVAVSCANHLLLRGDPYALSPGSLAPFASSLVEAPSRFLRVLGSSFDRIVPGNRMVYVHCAPASPPALRSWHGVTVRPLVREDARALAALGTAEAWIHASWGGPAGLAASGYGWAAFRKGRILAAACTYFRGSVYEDIACATVPDRRREYLAHACVTGLCEDIAARGRTASLSCSRGDRRTRLLARTAGFRLQHEYARCTTGTPTASRLLNPGHSPRA</sequence>
<dbReference type="PROSITE" id="PS51186">
    <property type="entry name" value="GNAT"/>
    <property type="match status" value="1"/>
</dbReference>
<dbReference type="Gene3D" id="3.40.630.30">
    <property type="match status" value="1"/>
</dbReference>
<evidence type="ECO:0000313" key="3">
    <source>
        <dbReference type="Proteomes" id="UP001596915"/>
    </source>
</evidence>
<reference evidence="3" key="1">
    <citation type="journal article" date="2019" name="Int. J. Syst. Evol. Microbiol.">
        <title>The Global Catalogue of Microorganisms (GCM) 10K type strain sequencing project: providing services to taxonomists for standard genome sequencing and annotation.</title>
        <authorList>
            <consortium name="The Broad Institute Genomics Platform"/>
            <consortium name="The Broad Institute Genome Sequencing Center for Infectious Disease"/>
            <person name="Wu L."/>
            <person name="Ma J."/>
        </authorList>
    </citation>
    <scope>NUCLEOTIDE SEQUENCE [LARGE SCALE GENOMIC DNA]</scope>
    <source>
        <strain evidence="3">JCM 12607</strain>
    </source>
</reference>
<dbReference type="GO" id="GO:0016746">
    <property type="term" value="F:acyltransferase activity"/>
    <property type="evidence" value="ECO:0007669"/>
    <property type="project" value="UniProtKB-KW"/>
</dbReference>
<dbReference type="EMBL" id="JBHTGL010000008">
    <property type="protein sequence ID" value="MFD0629269.1"/>
    <property type="molecule type" value="Genomic_DNA"/>
</dbReference>
<dbReference type="SUPFAM" id="SSF55729">
    <property type="entry name" value="Acyl-CoA N-acyltransferases (Nat)"/>
    <property type="match status" value="1"/>
</dbReference>
<feature type="domain" description="N-acetyltransferase" evidence="1">
    <location>
        <begin position="121"/>
        <end position="259"/>
    </location>
</feature>
<keyword evidence="2" id="KW-0808">Transferase</keyword>
<keyword evidence="3" id="KW-1185">Reference proteome</keyword>
<dbReference type="EC" id="2.3.1.-" evidence="2"/>
<proteinExistence type="predicted"/>
<gene>
    <name evidence="2" type="ORF">ACFQ2K_48320</name>
</gene>
<organism evidence="2 3">
    <name type="scientific">Streptomyces sanglieri</name>
    <dbReference type="NCBI Taxonomy" id="193460"/>
    <lineage>
        <taxon>Bacteria</taxon>
        <taxon>Bacillati</taxon>
        <taxon>Actinomycetota</taxon>
        <taxon>Actinomycetes</taxon>
        <taxon>Kitasatosporales</taxon>
        <taxon>Streptomycetaceae</taxon>
        <taxon>Streptomyces</taxon>
    </lineage>
</organism>
<dbReference type="InterPro" id="IPR027365">
    <property type="entry name" value="GNAT_acetyltra_YdfB-like"/>
</dbReference>